<sequence length="571" mass="64711">MRTFLVHQGVDDALLGEDHKPKGVEDKDWKSTLTKAHSSIVLNLGDRVLKEVSKETTAACIWLKLEPLYMTKSLANRLYLKKQLYTFHMSQGKSMTDHIDEFIKLVLDLENIDIKLDDEDKTLIFLTSLPQFYEHFVDTLLYGRESLTLDEVMISVNSKELKKKSDPKEEGGEGLVVRGRPESRSFKGDNRSYKVLGSGSVSFKLNNGVEIEIKEVRYVPGLKRSLMSLGTFEREGYHVSLKNGKARVVKGSIVMLSGIGKDNNIYLLDGEVQCGQVNVVANDTTSQAIIWHKRLGHISSQGLSELNKQSPSSAIQMQTPMELWTGKKPVLWKLNDESPKVFVSKDVVFNENTVYRDVKRKKQTTSIQTKASSSSDMRRQIEVEFEDNSTGSSDPLVVEDSEESEDEEAIQAVNKGKWIQAMNEEMESLYKNLTWVLVENPKHQKLVSCKWLYKVKEGVKEEIDAVKKLLMQEFEMKELAHFNLSCEDSPKTEAEVIEMSKVPYANVVGSLMYLMVCSRPDLGYVKLNTLLSQRQLKRHCGLKVCIRDAVAGSSPVDIGIDFEYVCWIDRA</sequence>
<feature type="domain" description="GAG-pre-integrase" evidence="2">
    <location>
        <begin position="264"/>
        <end position="310"/>
    </location>
</feature>
<feature type="region of interest" description="Disordered" evidence="1">
    <location>
        <begin position="161"/>
        <end position="183"/>
    </location>
</feature>
<proteinExistence type="predicted"/>
<reference evidence="4 5" key="1">
    <citation type="submission" date="2024-04" db="EMBL/GenBank/DDBJ databases">
        <title>The reference genome of an endangered Asteraceae, Deinandra increscens subsp. villosa, native to the Central Coast of California.</title>
        <authorList>
            <person name="Guilliams M."/>
            <person name="Hasenstab-Lehman K."/>
            <person name="Meyer R."/>
            <person name="Mcevoy S."/>
        </authorList>
    </citation>
    <scope>NUCLEOTIDE SEQUENCE [LARGE SCALE GENOMIC DNA]</scope>
    <source>
        <tissue evidence="4">Leaf</tissue>
    </source>
</reference>
<dbReference type="Pfam" id="PF22936">
    <property type="entry name" value="Pol_BBD"/>
    <property type="match status" value="1"/>
</dbReference>
<feature type="region of interest" description="Disordered" evidence="1">
    <location>
        <begin position="384"/>
        <end position="406"/>
    </location>
</feature>
<feature type="domain" description="Retrovirus-related Pol polyprotein from transposon TNT 1-94-like beta-barrel" evidence="3">
    <location>
        <begin position="188"/>
        <end position="237"/>
    </location>
</feature>
<evidence type="ECO:0000256" key="1">
    <source>
        <dbReference type="SAM" id="MobiDB-lite"/>
    </source>
</evidence>
<dbReference type="InterPro" id="IPR054722">
    <property type="entry name" value="PolX-like_BBD"/>
</dbReference>
<dbReference type="Pfam" id="PF14223">
    <property type="entry name" value="Retrotran_gag_2"/>
    <property type="match status" value="1"/>
</dbReference>
<name>A0AAP0HB57_9ASTR</name>
<dbReference type="EMBL" id="JBCNJP010000006">
    <property type="protein sequence ID" value="KAK9078267.1"/>
    <property type="molecule type" value="Genomic_DNA"/>
</dbReference>
<dbReference type="InterPro" id="IPR025724">
    <property type="entry name" value="GAG-pre-integrase_dom"/>
</dbReference>
<feature type="compositionally biased region" description="Basic and acidic residues" evidence="1">
    <location>
        <begin position="161"/>
        <end position="171"/>
    </location>
</feature>
<organism evidence="4 5">
    <name type="scientific">Deinandra increscens subsp. villosa</name>
    <dbReference type="NCBI Taxonomy" id="3103831"/>
    <lineage>
        <taxon>Eukaryota</taxon>
        <taxon>Viridiplantae</taxon>
        <taxon>Streptophyta</taxon>
        <taxon>Embryophyta</taxon>
        <taxon>Tracheophyta</taxon>
        <taxon>Spermatophyta</taxon>
        <taxon>Magnoliopsida</taxon>
        <taxon>eudicotyledons</taxon>
        <taxon>Gunneridae</taxon>
        <taxon>Pentapetalae</taxon>
        <taxon>asterids</taxon>
        <taxon>campanulids</taxon>
        <taxon>Asterales</taxon>
        <taxon>Asteraceae</taxon>
        <taxon>Asteroideae</taxon>
        <taxon>Heliantheae alliance</taxon>
        <taxon>Madieae</taxon>
        <taxon>Madiinae</taxon>
        <taxon>Deinandra</taxon>
    </lineage>
</organism>
<dbReference type="Pfam" id="PF13976">
    <property type="entry name" value="gag_pre-integrs"/>
    <property type="match status" value="1"/>
</dbReference>
<accession>A0AAP0HB57</accession>
<dbReference type="AlphaFoldDB" id="A0AAP0HB57"/>
<feature type="compositionally biased region" description="Acidic residues" evidence="1">
    <location>
        <begin position="397"/>
        <end position="406"/>
    </location>
</feature>
<evidence type="ECO:0000313" key="5">
    <source>
        <dbReference type="Proteomes" id="UP001408789"/>
    </source>
</evidence>
<evidence type="ECO:0000313" key="4">
    <source>
        <dbReference type="EMBL" id="KAK9078267.1"/>
    </source>
</evidence>
<keyword evidence="5" id="KW-1185">Reference proteome</keyword>
<gene>
    <name evidence="4" type="ORF">SSX86_002324</name>
</gene>
<evidence type="ECO:0000259" key="2">
    <source>
        <dbReference type="Pfam" id="PF13976"/>
    </source>
</evidence>
<dbReference type="Proteomes" id="UP001408789">
    <property type="component" value="Unassembled WGS sequence"/>
</dbReference>
<evidence type="ECO:0008006" key="6">
    <source>
        <dbReference type="Google" id="ProtNLM"/>
    </source>
</evidence>
<evidence type="ECO:0000259" key="3">
    <source>
        <dbReference type="Pfam" id="PF22936"/>
    </source>
</evidence>
<comment type="caution">
    <text evidence="4">The sequence shown here is derived from an EMBL/GenBank/DDBJ whole genome shotgun (WGS) entry which is preliminary data.</text>
</comment>
<protein>
    <recommendedName>
        <fullName evidence="6">Retrovirus-related Pol polyprotein from transposon TNT 1-94</fullName>
    </recommendedName>
</protein>